<organism evidence="1 2">
    <name type="scientific">Gossypium stocksii</name>
    <dbReference type="NCBI Taxonomy" id="47602"/>
    <lineage>
        <taxon>Eukaryota</taxon>
        <taxon>Viridiplantae</taxon>
        <taxon>Streptophyta</taxon>
        <taxon>Embryophyta</taxon>
        <taxon>Tracheophyta</taxon>
        <taxon>Spermatophyta</taxon>
        <taxon>Magnoliopsida</taxon>
        <taxon>eudicotyledons</taxon>
        <taxon>Gunneridae</taxon>
        <taxon>Pentapetalae</taxon>
        <taxon>rosids</taxon>
        <taxon>malvids</taxon>
        <taxon>Malvales</taxon>
        <taxon>Malvaceae</taxon>
        <taxon>Malvoideae</taxon>
        <taxon>Gossypium</taxon>
    </lineage>
</organism>
<dbReference type="AlphaFoldDB" id="A0A9D3UD29"/>
<evidence type="ECO:0008006" key="3">
    <source>
        <dbReference type="Google" id="ProtNLM"/>
    </source>
</evidence>
<proteinExistence type="predicted"/>
<comment type="caution">
    <text evidence="1">The sequence shown here is derived from an EMBL/GenBank/DDBJ whole genome shotgun (WGS) entry which is preliminary data.</text>
</comment>
<evidence type="ECO:0000313" key="2">
    <source>
        <dbReference type="Proteomes" id="UP000828251"/>
    </source>
</evidence>
<name>A0A9D3UD29_9ROSI</name>
<reference evidence="1 2" key="1">
    <citation type="journal article" date="2021" name="Plant Biotechnol. J.">
        <title>Multi-omics assisted identification of the key and species-specific regulatory components of drought-tolerant mechanisms in Gossypium stocksii.</title>
        <authorList>
            <person name="Yu D."/>
            <person name="Ke L."/>
            <person name="Zhang D."/>
            <person name="Wu Y."/>
            <person name="Sun Y."/>
            <person name="Mei J."/>
            <person name="Sun J."/>
            <person name="Sun Y."/>
        </authorList>
    </citation>
    <scope>NUCLEOTIDE SEQUENCE [LARGE SCALE GENOMIC DNA]</scope>
    <source>
        <strain evidence="2">cv. E1</strain>
        <tissue evidence="1">Leaf</tissue>
    </source>
</reference>
<gene>
    <name evidence="1" type="ORF">J1N35_039921</name>
</gene>
<evidence type="ECO:0000313" key="1">
    <source>
        <dbReference type="EMBL" id="KAH1038178.1"/>
    </source>
</evidence>
<dbReference type="Proteomes" id="UP000828251">
    <property type="component" value="Unassembled WGS sequence"/>
</dbReference>
<accession>A0A9D3UD29</accession>
<dbReference type="EMBL" id="JAIQCV010000012">
    <property type="protein sequence ID" value="KAH1038178.1"/>
    <property type="molecule type" value="Genomic_DNA"/>
</dbReference>
<protein>
    <recommendedName>
        <fullName evidence="3">Retrotransposon gag domain-containing protein</fullName>
    </recommendedName>
</protein>
<sequence>MNILGTSNAVKCHAFSMTLRDNENLAKAYFSALKKKNDEPLQEFICRFNTAMMKTKGLTDEWAIQAFIAGAVHEHLKYALINDQPERLSTLIEKSHKYAETRELQVANIQLFKFYVEPSLESYNSSHRGFLPLHDHQRRNPNIHVH</sequence>
<keyword evidence="2" id="KW-1185">Reference proteome</keyword>